<evidence type="ECO:0000256" key="2">
    <source>
        <dbReference type="ARBA" id="ARBA00022801"/>
    </source>
</evidence>
<evidence type="ECO:0000313" key="8">
    <source>
        <dbReference type="Proteomes" id="UP000283128"/>
    </source>
</evidence>
<dbReference type="GO" id="GO:0046872">
    <property type="term" value="F:metal ion binding"/>
    <property type="evidence" value="ECO:0007669"/>
    <property type="project" value="UniProtKB-KW"/>
</dbReference>
<dbReference type="OrthoDB" id="9759796at2"/>
<keyword evidence="8" id="KW-1185">Reference proteome</keyword>
<organism evidence="7 8">
    <name type="scientific">Streptomyces antnestii</name>
    <dbReference type="NCBI Taxonomy" id="2494256"/>
    <lineage>
        <taxon>Bacteria</taxon>
        <taxon>Bacillati</taxon>
        <taxon>Actinomycetota</taxon>
        <taxon>Actinomycetes</taxon>
        <taxon>Kitasatosporales</taxon>
        <taxon>Streptomycetaceae</taxon>
        <taxon>Streptomyces</taxon>
    </lineage>
</organism>
<keyword evidence="5" id="KW-0106">Calcium</keyword>
<protein>
    <submittedName>
        <fullName evidence="7">Penicillin acylase family protein</fullName>
    </submittedName>
</protein>
<dbReference type="Gene3D" id="3.60.20.10">
    <property type="entry name" value="Glutamine Phosphoribosylpyrophosphate, subunit 1, domain 1"/>
    <property type="match status" value="1"/>
</dbReference>
<comment type="cofactor">
    <cofactor evidence="5">
        <name>Ca(2+)</name>
        <dbReference type="ChEBI" id="CHEBI:29108"/>
    </cofactor>
    <text evidence="5">Binds 1 Ca(2+) ion per dimer.</text>
</comment>
<dbReference type="InterPro" id="IPR014395">
    <property type="entry name" value="Pen/GL7ACA/AHL_acylase"/>
</dbReference>
<sequence length="794" mass="87195">MWAATWCTRRRGSDAVVNARTVTDFEVPGLAEPVEILVDQWGVPHLYAESQDDLFLAQGFNAARDRLFQLDLWRRRGLGLLSEVFGARYVEHDRAARLFLYRGDMAEEWSAYGEDTERITTAFVHGINAYVSLCRSDPSQLPPEFGTLGYEPAYWDPSDVARIRSHGLQYNLHDEVARALTLRDHGTGVEDLRRRREPAPHHLTVPDGLDLSVIPDDVLRVYDLATVPPWPDAAALQGIDGSNNWVIAPDRTATGRPILANDPHRAVTLPALRYIAHLTAPGIDVIGAGEPALPGLSIGHNGNIAFGFTIFPIDQEDLYVYETHPDDPRAYRYQDRWEPMTRVTETIPVKDGDPVETELWFTRHGPVVHEHPTRSAAFAVRAAWLGPGMAPYLGSTGYMRAEGPDAFLAALRRWGAPGENQVYAAPDGTVGWRPAGRVPVRPNWDGTLPVPGDGRYEWAGFLDPDALPSERDPDQGWFATANQMNLPPGYPNDRDTVTYDWYAPTRHHRIAGELGARTDWTVEDCVRLQTDTVSLPARRIVPLLAGLTSDDAAVQEALALLRDWDHDLTADSAAAALFELWYRRHLRPAVFTAALRDLVPETETVAALARILPPDDPTADPRVDLDLLTGPETGLDPGTLLTTLTAAVSELSGLLGPDPAAWTWGALHHARVYHPVTALHDGPQPPWASVGPAPRGGSGDTVGVAPYGPDFRQTTGATFRLVVDVGSWDDSVAMNSPGQSGNPDSEHYSDLFTTWAADGAFPLLYSREQVEKHTARTITLRPPAPAGSQDPNGR</sequence>
<evidence type="ECO:0000256" key="4">
    <source>
        <dbReference type="PIRSR" id="PIRSR001227-1"/>
    </source>
</evidence>
<dbReference type="EMBL" id="RZYA01000033">
    <property type="protein sequence ID" value="RVU15383.1"/>
    <property type="molecule type" value="Genomic_DNA"/>
</dbReference>
<dbReference type="GO" id="GO:0016811">
    <property type="term" value="F:hydrolase activity, acting on carbon-nitrogen (but not peptide) bonds, in linear amides"/>
    <property type="evidence" value="ECO:0007669"/>
    <property type="project" value="InterPro"/>
</dbReference>
<dbReference type="Gene3D" id="2.30.120.10">
    <property type="match status" value="1"/>
</dbReference>
<evidence type="ECO:0000256" key="6">
    <source>
        <dbReference type="SAM" id="MobiDB-lite"/>
    </source>
</evidence>
<dbReference type="InterPro" id="IPR043147">
    <property type="entry name" value="Penicillin_amidase_A-knob"/>
</dbReference>
<comment type="caution">
    <text evidence="7">The sequence shown here is derived from an EMBL/GenBank/DDBJ whole genome shotgun (WGS) entry which is preliminary data.</text>
</comment>
<dbReference type="InterPro" id="IPR029055">
    <property type="entry name" value="Ntn_hydrolases_N"/>
</dbReference>
<dbReference type="CDD" id="cd03747">
    <property type="entry name" value="Ntn_PGA_like"/>
    <property type="match status" value="1"/>
</dbReference>
<keyword evidence="3" id="KW-0865">Zymogen</keyword>
<evidence type="ECO:0000256" key="5">
    <source>
        <dbReference type="PIRSR" id="PIRSR001227-2"/>
    </source>
</evidence>
<dbReference type="PANTHER" id="PTHR34218">
    <property type="entry name" value="PEPTIDASE S45 PENICILLIN AMIDASE"/>
    <property type="match status" value="1"/>
</dbReference>
<reference evidence="7 8" key="1">
    <citation type="submission" date="2019-01" db="EMBL/GenBank/DDBJ databases">
        <title>Genome sequences of Streptomyces and Rhizobium isolates collected from root and soil.</title>
        <authorList>
            <person name="Chhettri S."/>
            <person name="Sevigny J.L."/>
            <person name="Sen A."/>
            <person name="Ennis N."/>
            <person name="Tisa L."/>
        </authorList>
    </citation>
    <scope>NUCLEOTIDE SEQUENCE [LARGE SCALE GENOMIC DNA]</scope>
    <source>
        <strain evidence="7 8">San01</strain>
    </source>
</reference>
<dbReference type="SUPFAM" id="SSF56235">
    <property type="entry name" value="N-terminal nucleophile aminohydrolases (Ntn hydrolases)"/>
    <property type="match status" value="1"/>
</dbReference>
<dbReference type="PANTHER" id="PTHR34218:SF4">
    <property type="entry name" value="ACYL-HOMOSERINE LACTONE ACYLASE QUIP"/>
    <property type="match status" value="1"/>
</dbReference>
<evidence type="ECO:0000256" key="1">
    <source>
        <dbReference type="ARBA" id="ARBA00006586"/>
    </source>
</evidence>
<dbReference type="Pfam" id="PF01804">
    <property type="entry name" value="Penicil_amidase"/>
    <property type="match status" value="1"/>
</dbReference>
<feature type="binding site" evidence="5">
    <location>
        <position position="493"/>
    </location>
    <ligand>
        <name>Ca(2+)</name>
        <dbReference type="ChEBI" id="CHEBI:29108"/>
    </ligand>
</feature>
<dbReference type="InterPro" id="IPR043146">
    <property type="entry name" value="Penicillin_amidase_N_B-knob"/>
</dbReference>
<feature type="region of interest" description="Disordered" evidence="6">
    <location>
        <begin position="774"/>
        <end position="794"/>
    </location>
</feature>
<feature type="binding site" evidence="5">
    <location>
        <position position="175"/>
    </location>
    <ligand>
        <name>Ca(2+)</name>
        <dbReference type="ChEBI" id="CHEBI:29108"/>
    </ligand>
</feature>
<keyword evidence="2" id="KW-0378">Hydrolase</keyword>
<comment type="similarity">
    <text evidence="1">Belongs to the peptidase S45 family.</text>
</comment>
<proteinExistence type="inferred from homology"/>
<dbReference type="PIRSF" id="PIRSF001227">
    <property type="entry name" value="Pen_acylase"/>
    <property type="match status" value="1"/>
</dbReference>
<evidence type="ECO:0000313" key="7">
    <source>
        <dbReference type="EMBL" id="RVU15383.1"/>
    </source>
</evidence>
<name>A0A3S2V704_9ACTN</name>
<dbReference type="Gene3D" id="1.10.1400.10">
    <property type="match status" value="1"/>
</dbReference>
<keyword evidence="5" id="KW-0479">Metal-binding</keyword>
<gene>
    <name evidence="7" type="ORF">EOT10_39160</name>
</gene>
<evidence type="ECO:0000256" key="3">
    <source>
        <dbReference type="ARBA" id="ARBA00023145"/>
    </source>
</evidence>
<dbReference type="InterPro" id="IPR002692">
    <property type="entry name" value="S45"/>
</dbReference>
<dbReference type="Gene3D" id="1.10.439.10">
    <property type="entry name" value="Penicillin Amidohydrolase, domain 1"/>
    <property type="match status" value="1"/>
</dbReference>
<feature type="binding site" evidence="5">
    <location>
        <position position="317"/>
    </location>
    <ligand>
        <name>Ca(2+)</name>
        <dbReference type="ChEBI" id="CHEBI:29108"/>
    </ligand>
</feature>
<accession>A0A3S2V704</accession>
<dbReference type="GO" id="GO:0017000">
    <property type="term" value="P:antibiotic biosynthetic process"/>
    <property type="evidence" value="ECO:0007669"/>
    <property type="project" value="InterPro"/>
</dbReference>
<dbReference type="InterPro" id="IPR023343">
    <property type="entry name" value="Penicillin_amidase_dom1"/>
</dbReference>
<dbReference type="AlphaFoldDB" id="A0A3S2V704"/>
<feature type="binding site" evidence="5">
    <location>
        <position position="314"/>
    </location>
    <ligand>
        <name>Ca(2+)</name>
        <dbReference type="ChEBI" id="CHEBI:29108"/>
    </ligand>
</feature>
<feature type="active site" description="Nucleophile" evidence="4">
    <location>
        <position position="242"/>
    </location>
</feature>
<dbReference type="Proteomes" id="UP000283128">
    <property type="component" value="Unassembled WGS sequence"/>
</dbReference>